<evidence type="ECO:0000256" key="4">
    <source>
        <dbReference type="PROSITE-ProRule" id="PRU00335"/>
    </source>
</evidence>
<dbReference type="Gene3D" id="1.10.10.60">
    <property type="entry name" value="Homeodomain-like"/>
    <property type="match status" value="1"/>
</dbReference>
<dbReference type="InterPro" id="IPR036271">
    <property type="entry name" value="Tet_transcr_reg_TetR-rel_C_sf"/>
</dbReference>
<dbReference type="Gene3D" id="1.10.357.10">
    <property type="entry name" value="Tetracycline Repressor, domain 2"/>
    <property type="match status" value="1"/>
</dbReference>
<keyword evidence="2 4" id="KW-0238">DNA-binding</keyword>
<dbReference type="InterPro" id="IPR004111">
    <property type="entry name" value="Repressor_TetR_C"/>
</dbReference>
<keyword evidence="1" id="KW-0805">Transcription regulation</keyword>
<evidence type="ECO:0000259" key="5">
    <source>
        <dbReference type="PROSITE" id="PS50977"/>
    </source>
</evidence>
<dbReference type="PANTHER" id="PTHR30055:SF151">
    <property type="entry name" value="TRANSCRIPTIONAL REGULATORY PROTEIN"/>
    <property type="match status" value="1"/>
</dbReference>
<dbReference type="SUPFAM" id="SSF46689">
    <property type="entry name" value="Homeodomain-like"/>
    <property type="match status" value="1"/>
</dbReference>
<keyword evidence="3" id="KW-0804">Transcription</keyword>
<dbReference type="PRINTS" id="PR00455">
    <property type="entry name" value="HTHTETR"/>
</dbReference>
<dbReference type="InterPro" id="IPR009057">
    <property type="entry name" value="Homeodomain-like_sf"/>
</dbReference>
<dbReference type="Proteomes" id="UP001199642">
    <property type="component" value="Chromosome"/>
</dbReference>
<evidence type="ECO:0000256" key="1">
    <source>
        <dbReference type="ARBA" id="ARBA00023015"/>
    </source>
</evidence>
<protein>
    <submittedName>
        <fullName evidence="6">TetR family transcriptional regulator</fullName>
    </submittedName>
</protein>
<evidence type="ECO:0000313" key="6">
    <source>
        <dbReference type="EMBL" id="UGS27338.1"/>
    </source>
</evidence>
<name>A0ABY3RWL8_9MICO</name>
<dbReference type="Pfam" id="PF00440">
    <property type="entry name" value="TetR_N"/>
    <property type="match status" value="1"/>
</dbReference>
<dbReference type="Pfam" id="PF02909">
    <property type="entry name" value="TetR_C_1"/>
    <property type="match status" value="1"/>
</dbReference>
<dbReference type="RefSeq" id="WP_231820729.1">
    <property type="nucleotide sequence ID" value="NZ_CP082781.1"/>
</dbReference>
<accession>A0ABY3RWL8</accession>
<dbReference type="PANTHER" id="PTHR30055">
    <property type="entry name" value="HTH-TYPE TRANSCRIPTIONAL REGULATOR RUTR"/>
    <property type="match status" value="1"/>
</dbReference>
<dbReference type="SUPFAM" id="SSF48498">
    <property type="entry name" value="Tetracyclin repressor-like, C-terminal domain"/>
    <property type="match status" value="1"/>
</dbReference>
<dbReference type="EMBL" id="CP082781">
    <property type="protein sequence ID" value="UGS27338.1"/>
    <property type="molecule type" value="Genomic_DNA"/>
</dbReference>
<sequence length="202" mass="21092">MTPPSPGRHDRERIVSVAVDLLDRVGLPDLTMRRLAGELDVQASALYWHFASKQDLLAAVADRILERPLPPSPPGAGPDDRLLTVARGIRDALLACRDGAEVVLSTAAMRRGASRAHDAIVDALPGVDARNAPAATAILQFILGHTTLVQQRMHAESHGAAAEHDGSAADAVVFDLGIRMLGAGLRGEAASAVSPAAADSRA</sequence>
<evidence type="ECO:0000313" key="7">
    <source>
        <dbReference type="Proteomes" id="UP001199642"/>
    </source>
</evidence>
<reference evidence="6 7" key="1">
    <citation type="submission" date="2023-01" db="EMBL/GenBank/DDBJ databases">
        <title>Characterization of estradiol degrading bacteria Microbacterium sp. MZT7 and reveal degrading genes through genome analysis.</title>
        <authorList>
            <person name="Hao P."/>
            <person name="Gao Y."/>
        </authorList>
    </citation>
    <scope>NUCLEOTIDE SEQUENCE [LARGE SCALE GENOMIC DNA]</scope>
    <source>
        <strain evidence="6 7">MZT7</strain>
    </source>
</reference>
<evidence type="ECO:0000256" key="2">
    <source>
        <dbReference type="ARBA" id="ARBA00023125"/>
    </source>
</evidence>
<dbReference type="InterPro" id="IPR001647">
    <property type="entry name" value="HTH_TetR"/>
</dbReference>
<gene>
    <name evidence="6" type="ORF">K8F61_03780</name>
</gene>
<feature type="domain" description="HTH tetR-type" evidence="5">
    <location>
        <begin position="8"/>
        <end position="68"/>
    </location>
</feature>
<organism evidence="6 7">
    <name type="scientific">Microbacterium resistens</name>
    <dbReference type="NCBI Taxonomy" id="156977"/>
    <lineage>
        <taxon>Bacteria</taxon>
        <taxon>Bacillati</taxon>
        <taxon>Actinomycetota</taxon>
        <taxon>Actinomycetes</taxon>
        <taxon>Micrococcales</taxon>
        <taxon>Microbacteriaceae</taxon>
        <taxon>Microbacterium</taxon>
    </lineage>
</organism>
<feature type="DNA-binding region" description="H-T-H motif" evidence="4">
    <location>
        <begin position="31"/>
        <end position="50"/>
    </location>
</feature>
<dbReference type="PROSITE" id="PS50977">
    <property type="entry name" value="HTH_TETR_2"/>
    <property type="match status" value="1"/>
</dbReference>
<evidence type="ECO:0000256" key="3">
    <source>
        <dbReference type="ARBA" id="ARBA00023163"/>
    </source>
</evidence>
<dbReference type="InterPro" id="IPR050109">
    <property type="entry name" value="HTH-type_TetR-like_transc_reg"/>
</dbReference>
<keyword evidence="7" id="KW-1185">Reference proteome</keyword>
<proteinExistence type="predicted"/>